<proteinExistence type="predicted"/>
<dbReference type="AlphaFoldDB" id="A0A268EKN9"/>
<name>A0A268EKN9_9BACL</name>
<accession>A0A268EKN9</accession>
<comment type="caution">
    <text evidence="1">The sequence shown here is derived from an EMBL/GenBank/DDBJ whole genome shotgun (WGS) entry which is preliminary data.</text>
</comment>
<reference evidence="1 2" key="1">
    <citation type="submission" date="2017-07" db="EMBL/GenBank/DDBJ databases">
        <title>Isolation and whole genome analysis of endospore-forming bacteria from heroin.</title>
        <authorList>
            <person name="Kalinowski J."/>
            <person name="Ahrens B."/>
            <person name="Al-Dilaimi A."/>
            <person name="Winkler A."/>
            <person name="Wibberg D."/>
            <person name="Schleenbecker U."/>
            <person name="Ruckert C."/>
            <person name="Wolfel R."/>
            <person name="Grass G."/>
        </authorList>
    </citation>
    <scope>NUCLEOTIDE SEQUENCE [LARGE SCALE GENOMIC DNA]</scope>
    <source>
        <strain evidence="1 2">7537-G1</strain>
    </source>
</reference>
<dbReference type="RefSeq" id="WP_095267104.1">
    <property type="nucleotide sequence ID" value="NZ_NPBY01000063.1"/>
</dbReference>
<evidence type="ECO:0000313" key="2">
    <source>
        <dbReference type="Proteomes" id="UP000215596"/>
    </source>
</evidence>
<organism evidence="1 2">
    <name type="scientific">Paenibacillus campinasensis</name>
    <dbReference type="NCBI Taxonomy" id="66347"/>
    <lineage>
        <taxon>Bacteria</taxon>
        <taxon>Bacillati</taxon>
        <taxon>Bacillota</taxon>
        <taxon>Bacilli</taxon>
        <taxon>Bacillales</taxon>
        <taxon>Paenibacillaceae</taxon>
        <taxon>Paenibacillus</taxon>
    </lineage>
</organism>
<evidence type="ECO:0000313" key="1">
    <source>
        <dbReference type="EMBL" id="PAD73693.1"/>
    </source>
</evidence>
<gene>
    <name evidence="1" type="ORF">CHH67_19860</name>
</gene>
<protein>
    <submittedName>
        <fullName evidence="1">Uncharacterized protein</fullName>
    </submittedName>
</protein>
<sequence>MTKDTNLTLLESELLTFMATRGRVPDHEYKGRYAHLMLDWRSAYSDREAMTQMIADALEGIGLEERRDFFAQMTWRIIDGGDALERLLSAAFGQQEITK</sequence>
<dbReference type="OrthoDB" id="9989656at2"/>
<dbReference type="Proteomes" id="UP000215596">
    <property type="component" value="Unassembled WGS sequence"/>
</dbReference>
<dbReference type="EMBL" id="NPBY01000063">
    <property type="protein sequence ID" value="PAD73693.1"/>
    <property type="molecule type" value="Genomic_DNA"/>
</dbReference>